<reference evidence="1 2" key="2">
    <citation type="submission" date="2012-02" db="EMBL/GenBank/DDBJ databases">
        <title>Improved High-Quality Draft sequence of Eubacterium cellulosolvens 6.</title>
        <authorList>
            <consortium name="US DOE Joint Genome Institute"/>
            <person name="Lucas S."/>
            <person name="Han J."/>
            <person name="Lapidus A."/>
            <person name="Cheng J.-F."/>
            <person name="Goodwin L."/>
            <person name="Pitluck S."/>
            <person name="Peters L."/>
            <person name="Mikhailova N."/>
            <person name="Gu W."/>
            <person name="Detter J.C."/>
            <person name="Han C."/>
            <person name="Tapia R."/>
            <person name="Land M."/>
            <person name="Hauser L."/>
            <person name="Kyrpides N."/>
            <person name="Ivanova N."/>
            <person name="Pagani I."/>
            <person name="Johnson E."/>
            <person name="Mukhopadhyay B."/>
            <person name="Anderson I."/>
            <person name="Woyke T."/>
        </authorList>
    </citation>
    <scope>NUCLEOTIDE SEQUENCE [LARGE SCALE GENOMIC DNA]</scope>
    <source>
        <strain evidence="1 2">6</strain>
    </source>
</reference>
<accession>I5AT06</accession>
<evidence type="ECO:0000313" key="2">
    <source>
        <dbReference type="Proteomes" id="UP000005753"/>
    </source>
</evidence>
<dbReference type="EMBL" id="CM001487">
    <property type="protein sequence ID" value="EIM56929.1"/>
    <property type="molecule type" value="Genomic_DNA"/>
</dbReference>
<gene>
    <name evidence="1" type="ORF">EubceDRAFT1_1112</name>
</gene>
<sequence>MKNQQTKKYEKILKTLRRYRREGWELKLEDEYSTPKEIAKARAVCEDTCDYMPDFIVDPQTGHKFINHNFVRNEC</sequence>
<name>I5AT06_EUBC6</name>
<dbReference type="OrthoDB" id="1771153at2"/>
<organism evidence="1 2">
    <name type="scientific">Eubacterium cellulosolvens (strain ATCC 43171 / JCM 9499 / 6)</name>
    <name type="common">Cillobacterium cellulosolvens</name>
    <dbReference type="NCBI Taxonomy" id="633697"/>
    <lineage>
        <taxon>Bacteria</taxon>
        <taxon>Bacillati</taxon>
        <taxon>Bacillota</taxon>
        <taxon>Clostridia</taxon>
        <taxon>Eubacteriales</taxon>
        <taxon>Eubacteriaceae</taxon>
        <taxon>Eubacterium</taxon>
    </lineage>
</organism>
<protein>
    <submittedName>
        <fullName evidence="1">Uncharacterized protein</fullName>
    </submittedName>
</protein>
<reference evidence="1 2" key="1">
    <citation type="submission" date="2010-08" db="EMBL/GenBank/DDBJ databases">
        <authorList>
            <consortium name="US DOE Joint Genome Institute (JGI-PGF)"/>
            <person name="Lucas S."/>
            <person name="Copeland A."/>
            <person name="Lapidus A."/>
            <person name="Cheng J.-F."/>
            <person name="Bruce D."/>
            <person name="Goodwin L."/>
            <person name="Pitluck S."/>
            <person name="Land M.L."/>
            <person name="Hauser L."/>
            <person name="Chang Y.-J."/>
            <person name="Anderson I.J."/>
            <person name="Johnson E."/>
            <person name="Mulhopadhyay B."/>
            <person name="Kyrpides N."/>
            <person name="Woyke T.J."/>
        </authorList>
    </citation>
    <scope>NUCLEOTIDE SEQUENCE [LARGE SCALE GENOMIC DNA]</scope>
    <source>
        <strain evidence="1 2">6</strain>
    </source>
</reference>
<proteinExistence type="predicted"/>
<keyword evidence="2" id="KW-1185">Reference proteome</keyword>
<dbReference type="AlphaFoldDB" id="I5AT06"/>
<evidence type="ECO:0000313" key="1">
    <source>
        <dbReference type="EMBL" id="EIM56929.1"/>
    </source>
</evidence>
<dbReference type="Proteomes" id="UP000005753">
    <property type="component" value="Chromosome"/>
</dbReference>
<dbReference type="HOGENOM" id="CLU_2665627_0_0_9"/>